<name>A0ABR7HI43_9FIRM</name>
<feature type="transmembrane region" description="Helical" evidence="7">
    <location>
        <begin position="12"/>
        <end position="31"/>
    </location>
</feature>
<reference evidence="9 10" key="1">
    <citation type="submission" date="2020-08" db="EMBL/GenBank/DDBJ databases">
        <title>Genome public.</title>
        <authorList>
            <person name="Liu C."/>
            <person name="Sun Q."/>
        </authorList>
    </citation>
    <scope>NUCLEOTIDE SEQUENCE [LARGE SCALE GENOMIC DNA]</scope>
    <source>
        <strain evidence="9 10">NSJ-71</strain>
    </source>
</reference>
<feature type="transmembrane region" description="Helical" evidence="7">
    <location>
        <begin position="158"/>
        <end position="176"/>
    </location>
</feature>
<evidence type="ECO:0000256" key="5">
    <source>
        <dbReference type="ARBA" id="ARBA00022989"/>
    </source>
</evidence>
<feature type="transmembrane region" description="Helical" evidence="7">
    <location>
        <begin position="128"/>
        <end position="146"/>
    </location>
</feature>
<dbReference type="RefSeq" id="WP_186934576.1">
    <property type="nucleotide sequence ID" value="NZ_JACOPS010000001.1"/>
</dbReference>
<evidence type="ECO:0000256" key="2">
    <source>
        <dbReference type="ARBA" id="ARBA00007400"/>
    </source>
</evidence>
<sequence>MNLEKLKVRNPNMDILRIIAVLCVIGIHFFYHSGYYYTTNDNAVMYFATVLRTLCSVCVPLFMILSGFLLCNKTLKKGYYSGIRKTIIVYILVAIACMIYKSIVGSYTLTPLTFFTGILDFTGANYSWYIEMYIGLFLLVPFLNIIYKNLDSRKQKNILLITLIAITILPSLFNEFRFDSLEWWANPASNTETQKLIPSWWVGIYPITYYFTGCYIREYGTKIKNIYLIIALVVAVFGFGTFNFYRCYGSTFTTANYVYWYGIEPYVMSVLIFLIISKIKLENINVKAKFALWKISDLVLGTYLLSFIFDAIYYYEFLNKNTTDFYARFPFMPLMILCVFVSALISSGIINLIAAGIEFCYKKICNLCKEKFSKKHIDEPKQFKH</sequence>
<dbReference type="Proteomes" id="UP000636755">
    <property type="component" value="Unassembled WGS sequence"/>
</dbReference>
<dbReference type="Pfam" id="PF01757">
    <property type="entry name" value="Acyl_transf_3"/>
    <property type="match status" value="1"/>
</dbReference>
<feature type="domain" description="Acyltransferase 3" evidence="8">
    <location>
        <begin position="11"/>
        <end position="347"/>
    </location>
</feature>
<gene>
    <name evidence="9" type="ORF">H8R91_01345</name>
</gene>
<keyword evidence="5 7" id="KW-1133">Transmembrane helix</keyword>
<dbReference type="PANTHER" id="PTHR40074:SF2">
    <property type="entry name" value="O-ACETYLTRANSFERASE WECH"/>
    <property type="match status" value="1"/>
</dbReference>
<keyword evidence="9" id="KW-0808">Transferase</keyword>
<feature type="transmembrane region" description="Helical" evidence="7">
    <location>
        <begin position="196"/>
        <end position="214"/>
    </location>
</feature>
<comment type="caution">
    <text evidence="9">The sequence shown here is derived from an EMBL/GenBank/DDBJ whole genome shotgun (WGS) entry which is preliminary data.</text>
</comment>
<feature type="transmembrane region" description="Helical" evidence="7">
    <location>
        <begin position="257"/>
        <end position="279"/>
    </location>
</feature>
<evidence type="ECO:0000256" key="7">
    <source>
        <dbReference type="SAM" id="Phobius"/>
    </source>
</evidence>
<organism evidence="9 10">
    <name type="scientific">Ruminococcus intestinalis</name>
    <dbReference type="NCBI Taxonomy" id="2763066"/>
    <lineage>
        <taxon>Bacteria</taxon>
        <taxon>Bacillati</taxon>
        <taxon>Bacillota</taxon>
        <taxon>Clostridia</taxon>
        <taxon>Eubacteriales</taxon>
        <taxon>Oscillospiraceae</taxon>
        <taxon>Ruminococcus</taxon>
    </lineage>
</organism>
<comment type="subcellular location">
    <subcellularLocation>
        <location evidence="1">Cell membrane</location>
        <topology evidence="1">Multi-pass membrane protein</topology>
    </subcellularLocation>
</comment>
<feature type="transmembrane region" description="Helical" evidence="7">
    <location>
        <begin position="291"/>
        <end position="314"/>
    </location>
</feature>
<comment type="similarity">
    <text evidence="2">Belongs to the acyltransferase 3 family.</text>
</comment>
<protein>
    <submittedName>
        <fullName evidence="9">Acyltransferase family protein</fullName>
    </submittedName>
</protein>
<evidence type="ECO:0000256" key="3">
    <source>
        <dbReference type="ARBA" id="ARBA00022475"/>
    </source>
</evidence>
<evidence type="ECO:0000259" key="8">
    <source>
        <dbReference type="Pfam" id="PF01757"/>
    </source>
</evidence>
<accession>A0ABR7HI43</accession>
<dbReference type="PANTHER" id="PTHR40074">
    <property type="entry name" value="O-ACETYLTRANSFERASE WECH"/>
    <property type="match status" value="1"/>
</dbReference>
<keyword evidence="4 7" id="KW-0812">Transmembrane</keyword>
<evidence type="ECO:0000313" key="10">
    <source>
        <dbReference type="Proteomes" id="UP000636755"/>
    </source>
</evidence>
<dbReference type="InterPro" id="IPR002656">
    <property type="entry name" value="Acyl_transf_3_dom"/>
</dbReference>
<feature type="transmembrane region" description="Helical" evidence="7">
    <location>
        <begin position="87"/>
        <end position="108"/>
    </location>
</feature>
<dbReference type="GO" id="GO:0016746">
    <property type="term" value="F:acyltransferase activity"/>
    <property type="evidence" value="ECO:0007669"/>
    <property type="project" value="UniProtKB-KW"/>
</dbReference>
<keyword evidence="3" id="KW-1003">Cell membrane</keyword>
<evidence type="ECO:0000256" key="1">
    <source>
        <dbReference type="ARBA" id="ARBA00004651"/>
    </source>
</evidence>
<keyword evidence="9" id="KW-0012">Acyltransferase</keyword>
<dbReference type="EMBL" id="JACOPS010000001">
    <property type="protein sequence ID" value="MBC5727191.1"/>
    <property type="molecule type" value="Genomic_DNA"/>
</dbReference>
<feature type="transmembrane region" description="Helical" evidence="7">
    <location>
        <begin position="334"/>
        <end position="361"/>
    </location>
</feature>
<evidence type="ECO:0000313" key="9">
    <source>
        <dbReference type="EMBL" id="MBC5727191.1"/>
    </source>
</evidence>
<feature type="transmembrane region" description="Helical" evidence="7">
    <location>
        <begin position="43"/>
        <end position="66"/>
    </location>
</feature>
<keyword evidence="6 7" id="KW-0472">Membrane</keyword>
<evidence type="ECO:0000256" key="6">
    <source>
        <dbReference type="ARBA" id="ARBA00023136"/>
    </source>
</evidence>
<keyword evidence="10" id="KW-1185">Reference proteome</keyword>
<evidence type="ECO:0000256" key="4">
    <source>
        <dbReference type="ARBA" id="ARBA00022692"/>
    </source>
</evidence>
<feature type="transmembrane region" description="Helical" evidence="7">
    <location>
        <begin position="226"/>
        <end position="245"/>
    </location>
</feature>
<proteinExistence type="inferred from homology"/>